<evidence type="ECO:0008006" key="3">
    <source>
        <dbReference type="Google" id="ProtNLM"/>
    </source>
</evidence>
<sequence>MRTIDTIFSSEVNVPLYHYTGIGSLLGMANCKSVWASSISYMNDSKEIVHACETVENVLRARIVFGQKDEEHRFLEQLIEWTKSCSKVAHTMFVFSLSEKPSLLSQWRSYTPHGKGVSLEFSPNKVNEIARFTGMRIAKCVYDDREQEEIISILVEKLLVNFRQELPAMDITDKPPSQCYYDFINQYTSDIYQVLAIIKHGAFEEECEWRLISPHIPKFGDPRLKFREGASMLVPYIELPLGDKPFFRKIILGPSQHQNLNMSGLSMFMSNQGISNELLNCQIPYREW</sequence>
<reference evidence="1 2" key="1">
    <citation type="submission" date="2007-03" db="EMBL/GenBank/DDBJ databases">
        <title>Complete sequence of Shewanella loihica PV-4.</title>
        <authorList>
            <consortium name="US DOE Joint Genome Institute"/>
            <person name="Copeland A."/>
            <person name="Lucas S."/>
            <person name="Lapidus A."/>
            <person name="Barry K."/>
            <person name="Detter J.C."/>
            <person name="Glavina del Rio T."/>
            <person name="Hammon N."/>
            <person name="Israni S."/>
            <person name="Dalin E."/>
            <person name="Tice H."/>
            <person name="Pitluck S."/>
            <person name="Chain P."/>
            <person name="Malfatti S."/>
            <person name="Shin M."/>
            <person name="Vergez L."/>
            <person name="Schmutz J."/>
            <person name="Larimer F."/>
            <person name="Land M."/>
            <person name="Hauser L."/>
            <person name="Kyrpides N."/>
            <person name="Mikhailova N."/>
            <person name="Romine M.F."/>
            <person name="Serres G."/>
            <person name="Fredrickson J."/>
            <person name="Tiedje J."/>
            <person name="Richardson P."/>
        </authorList>
    </citation>
    <scope>NUCLEOTIDE SEQUENCE [LARGE SCALE GENOMIC DNA]</scope>
    <source>
        <strain evidence="2">ATCC BAA-1088 / PV-4</strain>
    </source>
</reference>
<dbReference type="InterPro" id="IPR021352">
    <property type="entry name" value="DUF2971"/>
</dbReference>
<evidence type="ECO:0000313" key="2">
    <source>
        <dbReference type="Proteomes" id="UP000001558"/>
    </source>
</evidence>
<organism evidence="1 2">
    <name type="scientific">Shewanella loihica (strain ATCC BAA-1088 / PV-4)</name>
    <dbReference type="NCBI Taxonomy" id="323850"/>
    <lineage>
        <taxon>Bacteria</taxon>
        <taxon>Pseudomonadati</taxon>
        <taxon>Pseudomonadota</taxon>
        <taxon>Gammaproteobacteria</taxon>
        <taxon>Alteromonadales</taxon>
        <taxon>Shewanellaceae</taxon>
        <taxon>Shewanella</taxon>
    </lineage>
</organism>
<dbReference type="EMBL" id="CP000606">
    <property type="protein sequence ID" value="ABO23751.1"/>
    <property type="molecule type" value="Genomic_DNA"/>
</dbReference>
<keyword evidence="2" id="KW-1185">Reference proteome</keyword>
<dbReference type="KEGG" id="slo:Shew_1885"/>
<dbReference type="AlphaFoldDB" id="A3QE53"/>
<dbReference type="Proteomes" id="UP000001558">
    <property type="component" value="Chromosome"/>
</dbReference>
<protein>
    <recommendedName>
        <fullName evidence="3">DUF2971 domain-containing protein</fullName>
    </recommendedName>
</protein>
<dbReference type="Pfam" id="PF11185">
    <property type="entry name" value="DUF2971"/>
    <property type="match status" value="1"/>
</dbReference>
<gene>
    <name evidence="1" type="ordered locus">Shew_1885</name>
</gene>
<evidence type="ECO:0000313" key="1">
    <source>
        <dbReference type="EMBL" id="ABO23751.1"/>
    </source>
</evidence>
<accession>A3QE53</accession>
<dbReference type="OrthoDB" id="8550178at2"/>
<dbReference type="eggNOG" id="ENOG50330U0">
    <property type="taxonomic scope" value="Bacteria"/>
</dbReference>
<dbReference type="RefSeq" id="WP_011865683.1">
    <property type="nucleotide sequence ID" value="NC_009092.1"/>
</dbReference>
<proteinExistence type="predicted"/>
<name>A3QE53_SHELP</name>
<dbReference type="HOGENOM" id="CLU_061528_1_0_6"/>